<dbReference type="EMBL" id="VFOP01000001">
    <property type="protein sequence ID" value="TQL52406.1"/>
    <property type="molecule type" value="Genomic_DNA"/>
</dbReference>
<dbReference type="PANTHER" id="PTHR12993">
    <property type="entry name" value="N-ACETYLGLUCOSAMINYL-PHOSPHATIDYLINOSITOL DE-N-ACETYLASE-RELATED"/>
    <property type="match status" value="1"/>
</dbReference>
<dbReference type="PANTHER" id="PTHR12993:SF28">
    <property type="entry name" value="LMBE FAMILY PROTEIN"/>
    <property type="match status" value="1"/>
</dbReference>
<dbReference type="Pfam" id="PF02585">
    <property type="entry name" value="PIG-L"/>
    <property type="match status" value="1"/>
</dbReference>
<dbReference type="GO" id="GO:0016137">
    <property type="term" value="P:glycoside metabolic process"/>
    <property type="evidence" value="ECO:0007669"/>
    <property type="project" value="UniProtKB-ARBA"/>
</dbReference>
<sequence>MTTPTNPRQVQELTDAFERVLCVVAHPDDIEYGTSAAVAKWIAAGAEVHYFLLTRGEAGIDTMNPDEAAAVREQEERASAAVVGVSEVRFGTHRDGVVEPGLALRRDIAREIRRSRPDLVVGTPFALTFGPGALNQADHRAVGVETLDACAAAGNRWIFPELVQEGLEPWHVPTIVVPSPRDGSHYIDVTGYLDAAVASLEEHRAYNDALPEDFPKPPRLLQQILGGGKETTGVEHSLLVDVYRR</sequence>
<reference evidence="2 3" key="1">
    <citation type="submission" date="2019-06" db="EMBL/GenBank/DDBJ databases">
        <title>Sequencing the genomes of 1000 actinobacteria strains.</title>
        <authorList>
            <person name="Klenk H.-P."/>
        </authorList>
    </citation>
    <scope>NUCLEOTIDE SEQUENCE [LARGE SCALE GENOMIC DNA]</scope>
    <source>
        <strain evidence="2 3">DSM 12335</strain>
    </source>
</reference>
<dbReference type="AlphaFoldDB" id="A0A542YWE1"/>
<dbReference type="GO" id="GO:0016811">
    <property type="term" value="F:hydrolase activity, acting on carbon-nitrogen (but not peptide) bonds, in linear amides"/>
    <property type="evidence" value="ECO:0007669"/>
    <property type="project" value="TreeGrafter"/>
</dbReference>
<gene>
    <name evidence="2" type="ORF">FB467_3591</name>
</gene>
<dbReference type="InterPro" id="IPR003737">
    <property type="entry name" value="GlcNAc_PI_deacetylase-related"/>
</dbReference>
<organism evidence="2 3">
    <name type="scientific">Ornithinicoccus hortensis</name>
    <dbReference type="NCBI Taxonomy" id="82346"/>
    <lineage>
        <taxon>Bacteria</taxon>
        <taxon>Bacillati</taxon>
        <taxon>Actinomycetota</taxon>
        <taxon>Actinomycetes</taxon>
        <taxon>Micrococcales</taxon>
        <taxon>Intrasporangiaceae</taxon>
        <taxon>Ornithinicoccus</taxon>
    </lineage>
</organism>
<protein>
    <submittedName>
        <fullName evidence="2">LmbE family N-acetylglucosaminyl deacetylase</fullName>
    </submittedName>
</protein>
<dbReference type="Proteomes" id="UP000319516">
    <property type="component" value="Unassembled WGS sequence"/>
</dbReference>
<dbReference type="RefSeq" id="WP_141786285.1">
    <property type="nucleotide sequence ID" value="NZ_BAAAIK010000001.1"/>
</dbReference>
<keyword evidence="3" id="KW-1185">Reference proteome</keyword>
<evidence type="ECO:0000256" key="1">
    <source>
        <dbReference type="ARBA" id="ARBA00022833"/>
    </source>
</evidence>
<accession>A0A542YWE1</accession>
<dbReference type="Gene3D" id="3.40.50.10320">
    <property type="entry name" value="LmbE-like"/>
    <property type="match status" value="1"/>
</dbReference>
<dbReference type="InterPro" id="IPR024078">
    <property type="entry name" value="LmbE-like_dom_sf"/>
</dbReference>
<dbReference type="OrthoDB" id="3514174at2"/>
<evidence type="ECO:0000313" key="2">
    <source>
        <dbReference type="EMBL" id="TQL52406.1"/>
    </source>
</evidence>
<proteinExistence type="predicted"/>
<dbReference type="SUPFAM" id="SSF102588">
    <property type="entry name" value="LmbE-like"/>
    <property type="match status" value="1"/>
</dbReference>
<comment type="caution">
    <text evidence="2">The sequence shown here is derived from an EMBL/GenBank/DDBJ whole genome shotgun (WGS) entry which is preliminary data.</text>
</comment>
<name>A0A542YWE1_9MICO</name>
<keyword evidence="1" id="KW-0862">Zinc</keyword>
<evidence type="ECO:0000313" key="3">
    <source>
        <dbReference type="Proteomes" id="UP000319516"/>
    </source>
</evidence>